<dbReference type="AlphaFoldDB" id="A0A942TSM3"/>
<dbReference type="EMBL" id="JAGYPJ010000001">
    <property type="protein sequence ID" value="MBS4202141.1"/>
    <property type="molecule type" value="Genomic_DNA"/>
</dbReference>
<dbReference type="SUPFAM" id="SSF55729">
    <property type="entry name" value="Acyl-CoA N-acyltransferases (Nat)"/>
    <property type="match status" value="1"/>
</dbReference>
<dbReference type="InterPro" id="IPR000182">
    <property type="entry name" value="GNAT_dom"/>
</dbReference>
<dbReference type="InterPro" id="IPR016181">
    <property type="entry name" value="Acyl_CoA_acyltransferase"/>
</dbReference>
<evidence type="ECO:0000313" key="3">
    <source>
        <dbReference type="Proteomes" id="UP000682713"/>
    </source>
</evidence>
<sequence>MQNIQIQTLEDYPGDTKKLTQFWNENLADSFPIKESLFERSLLKNTWIDRQNSYIALDGDQVIGLLISKKGKEQGLWQEQVWISAFLVNKCYRKNGIGSRLIQLFEDKIQKGMDITVGSDPYHLFPGIPSEQVEAISFFEKRGYDVTDKTYDLRADISEHKEQYPLDPMYSVRRLKEGEQEELIFLFAKDFGERWVYDLTEGYGNNERKIDGTIGLFKDNTLIGFANVNTFNDGYLAPNVFWKDLLHNHYSGLGPIGVAEEYRGKGLGIALLEKAVLQLQKEGVKEMVVDWTVFVNYYGKVGCKPWKEYVHTAKSN</sequence>
<keyword evidence="2" id="KW-0808">Transferase</keyword>
<organism evidence="2 3">
    <name type="scientific">Lederbergia citrisecunda</name>
    <dbReference type="NCBI Taxonomy" id="2833583"/>
    <lineage>
        <taxon>Bacteria</taxon>
        <taxon>Bacillati</taxon>
        <taxon>Bacillota</taxon>
        <taxon>Bacilli</taxon>
        <taxon>Bacillales</taxon>
        <taxon>Bacillaceae</taxon>
        <taxon>Lederbergia</taxon>
    </lineage>
</organism>
<accession>A0A942TSM3</accession>
<name>A0A942TSM3_9BACI</name>
<reference evidence="2 3" key="1">
    <citation type="submission" date="2021-05" db="EMBL/GenBank/DDBJ databases">
        <title>Novel Bacillus species.</title>
        <authorList>
            <person name="Liu G."/>
        </authorList>
    </citation>
    <scope>NUCLEOTIDE SEQUENCE [LARGE SCALE GENOMIC DNA]</scope>
    <source>
        <strain evidence="2 3">FJAT-49732</strain>
    </source>
</reference>
<dbReference type="GO" id="GO:0016747">
    <property type="term" value="F:acyltransferase activity, transferring groups other than amino-acyl groups"/>
    <property type="evidence" value="ECO:0007669"/>
    <property type="project" value="InterPro"/>
</dbReference>
<feature type="domain" description="N-acetyltransferase" evidence="1">
    <location>
        <begin position="170"/>
        <end position="316"/>
    </location>
</feature>
<dbReference type="PANTHER" id="PTHR43617">
    <property type="entry name" value="L-AMINO ACID N-ACETYLTRANSFERASE"/>
    <property type="match status" value="1"/>
</dbReference>
<feature type="domain" description="N-acetyltransferase" evidence="1">
    <location>
        <begin position="10"/>
        <end position="164"/>
    </location>
</feature>
<evidence type="ECO:0000313" key="2">
    <source>
        <dbReference type="EMBL" id="MBS4202141.1"/>
    </source>
</evidence>
<dbReference type="Proteomes" id="UP000682713">
    <property type="component" value="Unassembled WGS sequence"/>
</dbReference>
<dbReference type="Gene3D" id="3.40.630.30">
    <property type="match status" value="2"/>
</dbReference>
<keyword evidence="3" id="KW-1185">Reference proteome</keyword>
<dbReference type="InterPro" id="IPR050276">
    <property type="entry name" value="MshD_Acetyltransferase"/>
</dbReference>
<dbReference type="EC" id="2.3.1.-" evidence="2"/>
<gene>
    <name evidence="2" type="ORF">KHA93_21255</name>
</gene>
<dbReference type="Pfam" id="PF13508">
    <property type="entry name" value="Acetyltransf_7"/>
    <property type="match status" value="1"/>
</dbReference>
<proteinExistence type="predicted"/>
<keyword evidence="2" id="KW-0012">Acyltransferase</keyword>
<dbReference type="CDD" id="cd04301">
    <property type="entry name" value="NAT_SF"/>
    <property type="match status" value="2"/>
</dbReference>
<dbReference type="Pfam" id="PF00583">
    <property type="entry name" value="Acetyltransf_1"/>
    <property type="match status" value="1"/>
</dbReference>
<evidence type="ECO:0000259" key="1">
    <source>
        <dbReference type="PROSITE" id="PS51186"/>
    </source>
</evidence>
<protein>
    <submittedName>
        <fullName evidence="2">GNAT family N-acetyltransferase</fullName>
        <ecNumber evidence="2">2.3.1.-</ecNumber>
    </submittedName>
</protein>
<dbReference type="RefSeq" id="WP_213112544.1">
    <property type="nucleotide sequence ID" value="NZ_JAGYPJ010000001.1"/>
</dbReference>
<dbReference type="PROSITE" id="PS51186">
    <property type="entry name" value="GNAT"/>
    <property type="match status" value="2"/>
</dbReference>
<comment type="caution">
    <text evidence="2">The sequence shown here is derived from an EMBL/GenBank/DDBJ whole genome shotgun (WGS) entry which is preliminary data.</text>
</comment>